<evidence type="ECO:0000313" key="14">
    <source>
        <dbReference type="EMBL" id="EAT48168.1"/>
    </source>
</evidence>
<evidence type="ECO:0000256" key="3">
    <source>
        <dbReference type="ARBA" id="ARBA00005673"/>
    </source>
</evidence>
<dbReference type="NCBIfam" id="TIGR01408">
    <property type="entry name" value="Ube1"/>
    <property type="match status" value="1"/>
</dbReference>
<dbReference type="PROSITE" id="PS00865">
    <property type="entry name" value="UBIQUITIN_ACTIVAT_2"/>
    <property type="match status" value="1"/>
</dbReference>
<dbReference type="FunFam" id="1.10.10.2660:FF:000001">
    <property type="entry name" value="Ubiquitin-activating enzyme E1 1"/>
    <property type="match status" value="1"/>
</dbReference>
<dbReference type="GO" id="GO:0005524">
    <property type="term" value="F:ATP binding"/>
    <property type="evidence" value="ECO:0007669"/>
    <property type="project" value="UniProtKB-KW"/>
</dbReference>
<reference evidence="14" key="1">
    <citation type="submission" date="2005-10" db="EMBL/GenBank/DDBJ databases">
        <authorList>
            <person name="Loftus B.J."/>
            <person name="Nene V.M."/>
            <person name="Hannick L.I."/>
            <person name="Bidwell S."/>
            <person name="Haas B."/>
            <person name="Amedeo P."/>
            <person name="Orvis J."/>
            <person name="Wortman J.R."/>
            <person name="White O.R."/>
            <person name="Salzberg S."/>
            <person name="Shumway M."/>
            <person name="Koo H."/>
            <person name="Zhao Y."/>
            <person name="Holmes M."/>
            <person name="Miller J."/>
            <person name="Schatz M."/>
            <person name="Pop M."/>
            <person name="Pai G."/>
            <person name="Utterback T."/>
            <person name="Rogers Y.-H."/>
            <person name="Kravitz S."/>
            <person name="Fraser C.M."/>
        </authorList>
    </citation>
    <scope>NUCLEOTIDE SEQUENCE</scope>
    <source>
        <strain evidence="14">Liverpool</strain>
    </source>
</reference>
<dbReference type="InterPro" id="IPR035985">
    <property type="entry name" value="Ubiquitin-activating_enz"/>
</dbReference>
<organism evidence="14 15">
    <name type="scientific">Aedes aegypti</name>
    <name type="common">Yellowfever mosquito</name>
    <name type="synonym">Culex aegypti</name>
    <dbReference type="NCBI Taxonomy" id="7159"/>
    <lineage>
        <taxon>Eukaryota</taxon>
        <taxon>Metazoa</taxon>
        <taxon>Ecdysozoa</taxon>
        <taxon>Arthropoda</taxon>
        <taxon>Hexapoda</taxon>
        <taxon>Insecta</taxon>
        <taxon>Pterygota</taxon>
        <taxon>Neoptera</taxon>
        <taxon>Endopterygota</taxon>
        <taxon>Diptera</taxon>
        <taxon>Nematocera</taxon>
        <taxon>Culicoidea</taxon>
        <taxon>Culicidae</taxon>
        <taxon>Culicinae</taxon>
        <taxon>Aedini</taxon>
        <taxon>Aedes</taxon>
        <taxon>Stegomyia</taxon>
    </lineage>
</organism>
<dbReference type="Gene3D" id="3.40.50.720">
    <property type="entry name" value="NAD(P)-binding Rossmann-like Domain"/>
    <property type="match status" value="1"/>
</dbReference>
<feature type="compositionally biased region" description="Basic and acidic residues" evidence="12">
    <location>
        <begin position="1"/>
        <end position="10"/>
    </location>
</feature>
<dbReference type="FunFam" id="3.40.50.720:FF:000015">
    <property type="entry name" value="Ubiquitin-activating enzyme E1 1"/>
    <property type="match status" value="1"/>
</dbReference>
<evidence type="ECO:0000256" key="5">
    <source>
        <dbReference type="ARBA" id="ARBA00022598"/>
    </source>
</evidence>
<dbReference type="InterPro" id="IPR032420">
    <property type="entry name" value="E1_4HB"/>
</dbReference>
<dbReference type="Pfam" id="PF00899">
    <property type="entry name" value="ThiF"/>
    <property type="match status" value="1"/>
</dbReference>
<evidence type="ECO:0000256" key="9">
    <source>
        <dbReference type="ARBA" id="ARBA00030371"/>
    </source>
</evidence>
<dbReference type="PANTHER" id="PTHR10953">
    <property type="entry name" value="UBIQUITIN-ACTIVATING ENZYME E1"/>
    <property type="match status" value="1"/>
</dbReference>
<dbReference type="GO" id="GO:0019948">
    <property type="term" value="F:SUMO activating enzyme activity"/>
    <property type="evidence" value="ECO:0007669"/>
    <property type="project" value="TreeGrafter"/>
</dbReference>
<comment type="pathway">
    <text evidence="2">Protein modification; protein ubiquitination.</text>
</comment>
<feature type="active site" description="Glycyl thioester intermediate" evidence="10">
    <location>
        <position position="664"/>
    </location>
</feature>
<dbReference type="STRING" id="7159.Q17N86"/>
<evidence type="ECO:0000256" key="11">
    <source>
        <dbReference type="RuleBase" id="RU000519"/>
    </source>
</evidence>
<proteinExistence type="inferred from homology"/>
<dbReference type="FunFam" id="3.50.50.80:FF:000001">
    <property type="entry name" value="ubiquitin-like modifier-activating enzyme 1"/>
    <property type="match status" value="1"/>
</dbReference>
<accession>Q17N86</accession>
<evidence type="ECO:0000259" key="13">
    <source>
        <dbReference type="SMART" id="SM00985"/>
    </source>
</evidence>
<dbReference type="Gene3D" id="3.10.290.60">
    <property type="entry name" value="Ubiquitin-activating enzyme E1, UFD domain"/>
    <property type="match status" value="1"/>
</dbReference>
<keyword evidence="7 11" id="KW-0833">Ubl conjugation pathway</keyword>
<name>Q17N86_AEDAE</name>
<dbReference type="Proteomes" id="UP000682892">
    <property type="component" value="Unassembled WGS sequence"/>
</dbReference>
<dbReference type="eggNOG" id="KOG2012">
    <property type="taxonomic scope" value="Eukaryota"/>
</dbReference>
<dbReference type="SUPFAM" id="SSF69572">
    <property type="entry name" value="Activating enzymes of the ubiquitin-like proteins"/>
    <property type="match status" value="2"/>
</dbReference>
<dbReference type="GO" id="GO:0031510">
    <property type="term" value="C:SUMO activating enzyme complex"/>
    <property type="evidence" value="ECO:0007669"/>
    <property type="project" value="TreeGrafter"/>
</dbReference>
<evidence type="ECO:0000256" key="10">
    <source>
        <dbReference type="PROSITE-ProRule" id="PRU10132"/>
    </source>
</evidence>
<dbReference type="GO" id="GO:0005737">
    <property type="term" value="C:cytoplasm"/>
    <property type="evidence" value="ECO:0007669"/>
    <property type="project" value="TreeGrafter"/>
</dbReference>
<dbReference type="EMBL" id="CH477201">
    <property type="protein sequence ID" value="EAT48168.1"/>
    <property type="molecule type" value="Genomic_DNA"/>
</dbReference>
<dbReference type="Pfam" id="PF09358">
    <property type="entry name" value="E1_UFD"/>
    <property type="match status" value="1"/>
</dbReference>
<evidence type="ECO:0000313" key="15">
    <source>
        <dbReference type="Proteomes" id="UP000682892"/>
    </source>
</evidence>
<dbReference type="FunFam" id="2.40.30.180:FF:000001">
    <property type="entry name" value="ubiquitin-like modifier-activating enzyme 1"/>
    <property type="match status" value="1"/>
</dbReference>
<evidence type="ECO:0000256" key="8">
    <source>
        <dbReference type="ARBA" id="ARBA00022840"/>
    </source>
</evidence>
<dbReference type="UniPathway" id="UPA00143"/>
<keyword evidence="6 11" id="KW-0547">Nucleotide-binding</keyword>
<dbReference type="InterPro" id="IPR042302">
    <property type="entry name" value="E1_FCCH_sf"/>
</dbReference>
<evidence type="ECO:0000256" key="12">
    <source>
        <dbReference type="SAM" id="MobiDB-lite"/>
    </source>
</evidence>
<dbReference type="Gene3D" id="2.40.30.180">
    <property type="entry name" value="Ubiquitin-activating enzyme E1, FCCH domain"/>
    <property type="match status" value="1"/>
</dbReference>
<dbReference type="OMA" id="GANLHAF"/>
<evidence type="ECO:0000256" key="6">
    <source>
        <dbReference type="ARBA" id="ARBA00022741"/>
    </source>
</evidence>
<dbReference type="AlphaFoldDB" id="Q17N86"/>
<sequence>MSSGEFRDSSAVDPPAAKKRKLPSSPTSSSSSLSTSLTAKAVAIEQQKQQQQHKLEEEDSAAAEVAVVMATANNNGSVPFEGSAGQEIDEGLYSRQLYVLGHDAMRRMARSDVLISGLGGLGVEIAKNVILGGVKSVTLHDKALCSLADLSSQFYLTADDVGRNRAEVSCRQLSELNNYVPTSAYTGDLTEEFLCKFRVVVLTLTSPTEQHRIAEITHRNNIALITADTRGLFSQIFCDFGTDFTVYDPTGANPSSAMVASITNDVDSIVTCLDENRHGFEDGDYVTFTEVEGMSELNGCDPIKIKVLGPYTFSIGDTIKFSAYVRGGIVTQVKMPKQMTFKSLAEAENAPEFIMSDFAKWDHPQNTQMAFTVLGRYQEKNGRLPRPWNVEDAAEFVEMCKERSKELKMDEINEATLTTFAKVCAGDLCPMNGAVGGITAQEVMKACTGKFTPIYQYFCFDAVECLPEGGVEEEDCQPIGSRYDAQIAVFGRKFQDVLGKLKYFIVGAGAIGCELLKNFAMIGVASKEGGEIIVTDMDLIEKSNLNRQFLFRPHDVQQPKSSVAARAVKAMNRDINVVSHENRVGPETEKVYDDKFFERLDGVANALDNIDARIYMDRRCVYYRKPLLESGTLGTMGNIQVVVPFLTESYSSSQDPPEKSIPICTLKNFPNAIEHTLQWARDMFEGIFKQSAANAAQYVSDPTFIERTLKLPGVQPLEVLESVKTALIDERPKCFEDCVKWARIHFQEQYYNQISQLLFNFPPNQQTSSGQPFWSGPKRCPEAIPFDVENPMHLDYIFATANLRAEVYGIPQLRDRSAIGGMVVKVEVPKFTPRSGVKIAVTDAAMQAEANGASGEELDQDRITRLQKELASLGRLDFTITPLEFEKDDDANLHMDFIVAASNLRAANYKIPPADRHKSKLIAGKIMPAIATTTSLVAGCVSLELYKLAQGFNTLERFKNGFLNLALPFFTFSEPIQAKKQTYYDKDWTLWDRFEVQGDLTLKEFLDYFEREHKLQITMLSQGVCMLYAFFMAKDKKTERLALTMSEVVRRVSKKNIEPHVRALVFEICCNDDDGNDVEIPYVRLFWIELDNRTALRTAIYR</sequence>
<dbReference type="InterPro" id="IPR018075">
    <property type="entry name" value="UBQ-activ_enz_E1"/>
</dbReference>
<feature type="domain" description="Ubiquitin-activating enzyme E1 C-terminal" evidence="13">
    <location>
        <begin position="958"/>
        <end position="1083"/>
    </location>
</feature>
<feature type="compositionally biased region" description="Low complexity" evidence="12">
    <location>
        <begin position="23"/>
        <end position="37"/>
    </location>
</feature>
<dbReference type="Pfam" id="PF16190">
    <property type="entry name" value="E1_FCCH"/>
    <property type="match status" value="1"/>
</dbReference>
<dbReference type="InterPro" id="IPR042063">
    <property type="entry name" value="Ubi_acti_E1_SCCH"/>
</dbReference>
<dbReference type="InterPro" id="IPR042449">
    <property type="entry name" value="Ub-E1_IAD_1"/>
</dbReference>
<dbReference type="InterPro" id="IPR045886">
    <property type="entry name" value="ThiF/MoeB/HesA"/>
</dbReference>
<dbReference type="CDD" id="cd01491">
    <property type="entry name" value="Ube1_repeat1"/>
    <property type="match status" value="1"/>
</dbReference>
<dbReference type="InterPro" id="IPR000011">
    <property type="entry name" value="UBQ/SUMO-activ_enz_E1-like"/>
</dbReference>
<evidence type="ECO:0000256" key="1">
    <source>
        <dbReference type="ARBA" id="ARBA00000488"/>
    </source>
</evidence>
<gene>
    <name evidence="14" type="ORF">AaeL_AAEL000758</name>
</gene>
<dbReference type="Pfam" id="PF16191">
    <property type="entry name" value="E1_4HB"/>
    <property type="match status" value="1"/>
</dbReference>
<keyword evidence="5 11" id="KW-0436">Ligase</keyword>
<dbReference type="InterPro" id="IPR033127">
    <property type="entry name" value="UBQ-activ_enz_E1_Cys_AS"/>
</dbReference>
<dbReference type="InterPro" id="IPR032418">
    <property type="entry name" value="E1_FCCH"/>
</dbReference>
<dbReference type="InterPro" id="IPR038252">
    <property type="entry name" value="UBA_E1_C_sf"/>
</dbReference>
<dbReference type="GO" id="GO:0004839">
    <property type="term" value="F:ubiquitin activating enzyme activity"/>
    <property type="evidence" value="ECO:0007669"/>
    <property type="project" value="UniProtKB-EC"/>
</dbReference>
<dbReference type="GO" id="GO:0016925">
    <property type="term" value="P:protein sumoylation"/>
    <property type="evidence" value="ECO:0007669"/>
    <property type="project" value="TreeGrafter"/>
</dbReference>
<dbReference type="PANTHER" id="PTHR10953:SF4">
    <property type="entry name" value="UBIQUITIN-ACTIVATING ENZYME E1 C-TERMINAL DOMAIN-CONTAINING PROTEIN"/>
    <property type="match status" value="1"/>
</dbReference>
<evidence type="ECO:0000256" key="2">
    <source>
        <dbReference type="ARBA" id="ARBA00004906"/>
    </source>
</evidence>
<dbReference type="CDD" id="cd01490">
    <property type="entry name" value="Ube1_repeat2"/>
    <property type="match status" value="1"/>
</dbReference>
<dbReference type="PaxDb" id="7159-AAEL000758-PA"/>
<dbReference type="PRINTS" id="PR01849">
    <property type="entry name" value="UBIQUITINACT"/>
</dbReference>
<keyword evidence="8 11" id="KW-0067">ATP-binding</keyword>
<reference evidence="14" key="2">
    <citation type="journal article" date="2007" name="Science">
        <title>Genome sequence of Aedes aegypti, a major arbovirus vector.</title>
        <authorList>
            <person name="Nene V."/>
            <person name="Wortman J.R."/>
            <person name="Lawson D."/>
            <person name="Haas B."/>
            <person name="Kodira C."/>
            <person name="Tu Z.J."/>
            <person name="Loftus B."/>
            <person name="Xi Z."/>
            <person name="Megy K."/>
            <person name="Grabherr M."/>
            <person name="Ren Q."/>
            <person name="Zdobnov E.M."/>
            <person name="Lobo N.F."/>
            <person name="Campbell K.S."/>
            <person name="Brown S.E."/>
            <person name="Bonaldo M.F."/>
            <person name="Zhu J."/>
            <person name="Sinkins S.P."/>
            <person name="Hogenkamp D.G."/>
            <person name="Amedeo P."/>
            <person name="Arensburger P."/>
            <person name="Atkinson P.W."/>
            <person name="Bidwell S."/>
            <person name="Biedler J."/>
            <person name="Birney E."/>
            <person name="Bruggner R.V."/>
            <person name="Costas J."/>
            <person name="Coy M.R."/>
            <person name="Crabtree J."/>
            <person name="Crawford M."/>
            <person name="Debruyn B."/>
            <person name="Decaprio D."/>
            <person name="Eiglmeier K."/>
            <person name="Eisenstadt E."/>
            <person name="El-Dorry H."/>
            <person name="Gelbart W.M."/>
            <person name="Gomes S.L."/>
            <person name="Hammond M."/>
            <person name="Hannick L.I."/>
            <person name="Hogan J.R."/>
            <person name="Holmes M.H."/>
            <person name="Jaffe D."/>
            <person name="Johnston J.S."/>
            <person name="Kennedy R.C."/>
            <person name="Koo H."/>
            <person name="Kravitz S."/>
            <person name="Kriventseva E.V."/>
            <person name="Kulp D."/>
            <person name="Labutti K."/>
            <person name="Lee E."/>
            <person name="Li S."/>
            <person name="Lovin D.D."/>
            <person name="Mao C."/>
            <person name="Mauceli E."/>
            <person name="Menck C.F."/>
            <person name="Miller J.R."/>
            <person name="Montgomery P."/>
            <person name="Mori A."/>
            <person name="Nascimento A.L."/>
            <person name="Naveira H.F."/>
            <person name="Nusbaum C."/>
            <person name="O'leary S."/>
            <person name="Orvis J."/>
            <person name="Pertea M."/>
            <person name="Quesneville H."/>
            <person name="Reidenbach K.R."/>
            <person name="Rogers Y.H."/>
            <person name="Roth C.W."/>
            <person name="Schneider J.R."/>
            <person name="Schatz M."/>
            <person name="Shumway M."/>
            <person name="Stanke M."/>
            <person name="Stinson E.O."/>
            <person name="Tubio J.M."/>
            <person name="Vanzee J.P."/>
            <person name="Verjovski-Almeida S."/>
            <person name="Werner D."/>
            <person name="White O."/>
            <person name="Wyder S."/>
            <person name="Zeng Q."/>
            <person name="Zhao Q."/>
            <person name="Zhao Y."/>
            <person name="Hill C.A."/>
            <person name="Raikhel A.S."/>
            <person name="Soares M.B."/>
            <person name="Knudson D.L."/>
            <person name="Lee N.H."/>
            <person name="Galagan J."/>
            <person name="Salzberg S.L."/>
            <person name="Paulsen I.T."/>
            <person name="Dimopoulos G."/>
            <person name="Collins F.H."/>
            <person name="Birren B."/>
            <person name="Fraser-Liggett C.M."/>
            <person name="Severson D.W."/>
        </authorList>
    </citation>
    <scope>NUCLEOTIDE SEQUENCE [LARGE SCALE GENOMIC DNA]</scope>
    <source>
        <strain evidence="14">Liverpool</strain>
    </source>
</reference>
<comment type="catalytic activity">
    <reaction evidence="1">
        <text>ATP + ubiquitin + [E1 ubiquitin-activating enzyme]-L-cysteine = AMP + diphosphate + S-ubiquitinyl-[E1 ubiquitin-activating enzyme]-L-cysteine.</text>
        <dbReference type="EC" id="6.2.1.45"/>
    </reaction>
</comment>
<dbReference type="InterPro" id="IPR019572">
    <property type="entry name" value="UBA_E1_SCCH"/>
</dbReference>
<protein>
    <recommendedName>
        <fullName evidence="4">E1 ubiquitin-activating enzyme</fullName>
        <ecNumber evidence="4">6.2.1.45</ecNumber>
    </recommendedName>
    <alternativeName>
        <fullName evidence="9">Ubiquitin-activating enzyme E1</fullName>
    </alternativeName>
</protein>
<dbReference type="Gene3D" id="3.50.50.80">
    <property type="entry name" value="Ubiquitin-activating enzyme E1, inactive adenylation domain, subdomain 1"/>
    <property type="match status" value="1"/>
</dbReference>
<dbReference type="VEuPathDB" id="VectorBase:AAEL000758"/>
<dbReference type="EC" id="6.2.1.45" evidence="4"/>
<dbReference type="Gene3D" id="1.10.10.2660">
    <property type="entry name" value="Ubiquitin-activating enzyme E1, SCCH domain"/>
    <property type="match status" value="1"/>
</dbReference>
<reference evidence="14" key="3">
    <citation type="submission" date="2012-09" db="EMBL/GenBank/DDBJ databases">
        <authorList>
            <consortium name="VectorBase"/>
        </authorList>
    </citation>
    <scope>NUCLEOTIDE SEQUENCE</scope>
    <source>
        <strain evidence="14">Liverpool</strain>
    </source>
</reference>
<dbReference type="FunFam" id="3.10.290.60:FF:000002">
    <property type="entry name" value="Ubiquitin-like modifier-activating enzyme 1"/>
    <property type="match status" value="1"/>
</dbReference>
<dbReference type="SMART" id="SM00985">
    <property type="entry name" value="UBA_e1_C"/>
    <property type="match status" value="1"/>
</dbReference>
<dbReference type="InterPro" id="IPR000594">
    <property type="entry name" value="ThiF_NAD_FAD-bd"/>
</dbReference>
<evidence type="ECO:0000256" key="7">
    <source>
        <dbReference type="ARBA" id="ARBA00022786"/>
    </source>
</evidence>
<comment type="similarity">
    <text evidence="3 11">Belongs to the ubiquitin-activating E1 family.</text>
</comment>
<dbReference type="Pfam" id="PF10585">
    <property type="entry name" value="UBA_E1_SCCH"/>
    <property type="match status" value="1"/>
</dbReference>
<dbReference type="Gene3D" id="3.40.50.12550">
    <property type="entry name" value="Ubiquitin-activating enzyme E1, inactive adenylation domain, subdomain 2"/>
    <property type="match status" value="1"/>
</dbReference>
<evidence type="ECO:0000256" key="4">
    <source>
        <dbReference type="ARBA" id="ARBA00012990"/>
    </source>
</evidence>
<feature type="region of interest" description="Disordered" evidence="12">
    <location>
        <begin position="1"/>
        <end position="37"/>
    </location>
</feature>
<dbReference type="InterPro" id="IPR018965">
    <property type="entry name" value="Ub-activating_enz_E1_C"/>
</dbReference>
<dbReference type="PhylomeDB" id="Q17N86"/>